<dbReference type="EMBL" id="QKWP01001593">
    <property type="protein sequence ID" value="RIB07834.1"/>
    <property type="molecule type" value="Genomic_DNA"/>
</dbReference>
<keyword evidence="2" id="KW-1185">Reference proteome</keyword>
<reference evidence="1 2" key="1">
    <citation type="submission" date="2018-06" db="EMBL/GenBank/DDBJ databases">
        <title>Comparative genomics reveals the genomic features of Rhizophagus irregularis, R. cerebriforme, R. diaphanum and Gigaspora rosea, and their symbiotic lifestyle signature.</title>
        <authorList>
            <person name="Morin E."/>
            <person name="San Clemente H."/>
            <person name="Chen E.C.H."/>
            <person name="De La Providencia I."/>
            <person name="Hainaut M."/>
            <person name="Kuo A."/>
            <person name="Kohler A."/>
            <person name="Murat C."/>
            <person name="Tang N."/>
            <person name="Roy S."/>
            <person name="Loubradou J."/>
            <person name="Henrissat B."/>
            <person name="Grigoriev I.V."/>
            <person name="Corradi N."/>
            <person name="Roux C."/>
            <person name="Martin F.M."/>
        </authorList>
    </citation>
    <scope>NUCLEOTIDE SEQUENCE [LARGE SCALE GENOMIC DNA]</scope>
    <source>
        <strain evidence="1 2">DAOM 194757</strain>
    </source>
</reference>
<sequence>MEPMELNGYVNGDQKTSIHSELHWLHSQLHWAPLPTLLQSSFPIARGKIVRYQHVKPPKVNVEDPQIGDYPNLPVEFKLDRPPLGWED</sequence>
<dbReference type="Proteomes" id="UP000266673">
    <property type="component" value="Unassembled WGS sequence"/>
</dbReference>
<evidence type="ECO:0000313" key="1">
    <source>
        <dbReference type="EMBL" id="RIB07834.1"/>
    </source>
</evidence>
<name>A0A397UCB3_9GLOM</name>
<evidence type="ECO:0000313" key="2">
    <source>
        <dbReference type="Proteomes" id="UP000266673"/>
    </source>
</evidence>
<dbReference type="OrthoDB" id="10442324at2759"/>
<protein>
    <submittedName>
        <fullName evidence="1">Uncharacterized protein</fullName>
    </submittedName>
</protein>
<accession>A0A397UCB3</accession>
<comment type="caution">
    <text evidence="1">The sequence shown here is derived from an EMBL/GenBank/DDBJ whole genome shotgun (WGS) entry which is preliminary data.</text>
</comment>
<organism evidence="1 2">
    <name type="scientific">Gigaspora rosea</name>
    <dbReference type="NCBI Taxonomy" id="44941"/>
    <lineage>
        <taxon>Eukaryota</taxon>
        <taxon>Fungi</taxon>
        <taxon>Fungi incertae sedis</taxon>
        <taxon>Mucoromycota</taxon>
        <taxon>Glomeromycotina</taxon>
        <taxon>Glomeromycetes</taxon>
        <taxon>Diversisporales</taxon>
        <taxon>Gigasporaceae</taxon>
        <taxon>Gigaspora</taxon>
    </lineage>
</organism>
<gene>
    <name evidence="1" type="ORF">C2G38_2213272</name>
</gene>
<proteinExistence type="predicted"/>
<dbReference type="AlphaFoldDB" id="A0A397UCB3"/>